<sequence>MARVVLDPGHGGDRTIAGDSSWNNAVGPAGTLEKHLALDLGQRCGDLLQAAGHDVRLTRAADVNLRLRERAAAAKGFRADAFVSIHLNASSGHNAQGTETLVHTHHSPRSAALSLAVQDAVLGATGLTDRNRAYSPSRIKPMSLGVLRPDRHDPATAGCLVEVSFLDRADEERRLQDPTYRDRIARALADGIAAFVGPAVSSVPQDRVEAGDAIELAALEAPGQPTVEALLGLDDVQGAIGALTEPEAADVEEAPGIPAGTFSRAFVENTGPPLALIANEAQWPHLSDFVQFIDGLRLRHFTADEFLFMGKAHQSGRCRGLNTYPPPHLWRNIIHTALMVDAIRAELGAPIRITSCYRSPAYNRCVGGAADSRHLHFDAIDFVCRTGTPEIWRRVAAHLRDSDPRFVGGIGASAAGVVHIDTRGRPADW</sequence>
<dbReference type="CDD" id="cd02696">
    <property type="entry name" value="MurNAc-LAA"/>
    <property type="match status" value="1"/>
</dbReference>
<comment type="caution">
    <text evidence="5">The sequence shown here is derived from an EMBL/GenBank/DDBJ whole genome shotgun (WGS) entry which is preliminary data.</text>
</comment>
<name>A0AA41R3E0_9BACT</name>
<dbReference type="PANTHER" id="PTHR30404">
    <property type="entry name" value="N-ACETYLMURAMOYL-L-ALANINE AMIDASE"/>
    <property type="match status" value="1"/>
</dbReference>
<dbReference type="PANTHER" id="PTHR30404:SF0">
    <property type="entry name" value="N-ACETYLMURAMOYL-L-ALANINE AMIDASE AMIC"/>
    <property type="match status" value="1"/>
</dbReference>
<dbReference type="AlphaFoldDB" id="A0AA41R3E0"/>
<evidence type="ECO:0000313" key="6">
    <source>
        <dbReference type="Proteomes" id="UP001165427"/>
    </source>
</evidence>
<dbReference type="GO" id="GO:0008745">
    <property type="term" value="F:N-acetylmuramoyl-L-alanine amidase activity"/>
    <property type="evidence" value="ECO:0007669"/>
    <property type="project" value="UniProtKB-EC"/>
</dbReference>
<comment type="catalytic activity">
    <reaction evidence="1">
        <text>Hydrolyzes the link between N-acetylmuramoyl residues and L-amino acid residues in certain cell-wall glycopeptides.</text>
        <dbReference type="EC" id="3.5.1.28"/>
    </reaction>
</comment>
<dbReference type="SUPFAM" id="SSF55166">
    <property type="entry name" value="Hedgehog/DD-peptidase"/>
    <property type="match status" value="1"/>
</dbReference>
<dbReference type="Gene3D" id="3.40.630.40">
    <property type="entry name" value="Zn-dependent exopeptidases"/>
    <property type="match status" value="1"/>
</dbReference>
<dbReference type="SUPFAM" id="SSF53187">
    <property type="entry name" value="Zn-dependent exopeptidases"/>
    <property type="match status" value="1"/>
</dbReference>
<evidence type="ECO:0000256" key="2">
    <source>
        <dbReference type="ARBA" id="ARBA00011901"/>
    </source>
</evidence>
<dbReference type="GO" id="GO:0009253">
    <property type="term" value="P:peptidoglycan catabolic process"/>
    <property type="evidence" value="ECO:0007669"/>
    <property type="project" value="InterPro"/>
</dbReference>
<gene>
    <name evidence="5" type="ORF">MRX98_16665</name>
</gene>
<evidence type="ECO:0000313" key="5">
    <source>
        <dbReference type="EMBL" id="MCJ8502219.1"/>
    </source>
</evidence>
<organism evidence="5 6">
    <name type="scientific">Desulfatitalea alkaliphila</name>
    <dbReference type="NCBI Taxonomy" id="2929485"/>
    <lineage>
        <taxon>Bacteria</taxon>
        <taxon>Pseudomonadati</taxon>
        <taxon>Thermodesulfobacteriota</taxon>
        <taxon>Desulfobacteria</taxon>
        <taxon>Desulfobacterales</taxon>
        <taxon>Desulfosarcinaceae</taxon>
        <taxon>Desulfatitalea</taxon>
    </lineage>
</organism>
<dbReference type="EC" id="3.5.1.28" evidence="2"/>
<dbReference type="InterPro" id="IPR002508">
    <property type="entry name" value="MurNAc-LAA_cat"/>
</dbReference>
<dbReference type="Pfam" id="PF08291">
    <property type="entry name" value="Peptidase_M15_3"/>
    <property type="match status" value="1"/>
</dbReference>
<evidence type="ECO:0000259" key="4">
    <source>
        <dbReference type="SMART" id="SM00646"/>
    </source>
</evidence>
<dbReference type="InterPro" id="IPR050695">
    <property type="entry name" value="N-acetylmuramoyl_amidase_3"/>
</dbReference>
<dbReference type="SMART" id="SM00646">
    <property type="entry name" value="Ami_3"/>
    <property type="match status" value="1"/>
</dbReference>
<dbReference type="EMBL" id="JALJRB010000022">
    <property type="protein sequence ID" value="MCJ8502219.1"/>
    <property type="molecule type" value="Genomic_DNA"/>
</dbReference>
<dbReference type="Pfam" id="PF01520">
    <property type="entry name" value="Amidase_3"/>
    <property type="match status" value="1"/>
</dbReference>
<feature type="domain" description="MurNAc-LAA" evidence="4">
    <location>
        <begin position="71"/>
        <end position="193"/>
    </location>
</feature>
<evidence type="ECO:0000256" key="1">
    <source>
        <dbReference type="ARBA" id="ARBA00001561"/>
    </source>
</evidence>
<dbReference type="InterPro" id="IPR013230">
    <property type="entry name" value="Peptidase_M15A_C"/>
</dbReference>
<dbReference type="InterPro" id="IPR009045">
    <property type="entry name" value="Zn_M74/Hedgehog-like"/>
</dbReference>
<protein>
    <recommendedName>
        <fullName evidence="2">N-acetylmuramoyl-L-alanine amidase</fullName>
        <ecNumber evidence="2">3.5.1.28</ecNumber>
    </recommendedName>
</protein>
<evidence type="ECO:0000256" key="3">
    <source>
        <dbReference type="ARBA" id="ARBA00022801"/>
    </source>
</evidence>
<dbReference type="Proteomes" id="UP001165427">
    <property type="component" value="Unassembled WGS sequence"/>
</dbReference>
<proteinExistence type="predicted"/>
<dbReference type="Gene3D" id="3.30.1380.10">
    <property type="match status" value="1"/>
</dbReference>
<keyword evidence="6" id="KW-1185">Reference proteome</keyword>
<keyword evidence="3 5" id="KW-0378">Hydrolase</keyword>
<dbReference type="GO" id="GO:0030288">
    <property type="term" value="C:outer membrane-bounded periplasmic space"/>
    <property type="evidence" value="ECO:0007669"/>
    <property type="project" value="TreeGrafter"/>
</dbReference>
<accession>A0AA41R3E0</accession>
<dbReference type="RefSeq" id="WP_246912633.1">
    <property type="nucleotide sequence ID" value="NZ_JALJRB010000022.1"/>
</dbReference>
<reference evidence="5" key="1">
    <citation type="submission" date="2022-04" db="EMBL/GenBank/DDBJ databases">
        <title>Desulfatitalea alkaliphila sp. nov., a novel anaerobic sulfate-reducing bacterium isolated from terrestrial mud volcano, Taman Peninsula, Russia.</title>
        <authorList>
            <person name="Khomyakova M.A."/>
            <person name="Merkel A.Y."/>
            <person name="Slobodkin A.I."/>
        </authorList>
    </citation>
    <scope>NUCLEOTIDE SEQUENCE</scope>
    <source>
        <strain evidence="5">M08but</strain>
    </source>
</reference>